<sequence length="119" mass="13013">MRHVSGLILSVLFVASSTAQAFAASPPFEQAKVVRCMLDHTTIDDETVFKNLIIAALHDESDSVKSHIVQVSSIMMNLALTKCEVGMSMLADPQFQAAAKIYGQQLGEKLMKKAFDKLN</sequence>
<dbReference type="Proteomes" id="UP000037425">
    <property type="component" value="Unassembled WGS sequence"/>
</dbReference>
<proteinExistence type="predicted"/>
<gene>
    <name evidence="2" type="ORF">AC244_25845</name>
</gene>
<comment type="caution">
    <text evidence="2">The sequence shown here is derived from an EMBL/GenBank/DDBJ whole genome shotgun (WGS) entry which is preliminary data.</text>
</comment>
<evidence type="ECO:0000256" key="1">
    <source>
        <dbReference type="SAM" id="SignalP"/>
    </source>
</evidence>
<feature type="chain" id="PRO_5005581000" evidence="1">
    <location>
        <begin position="24"/>
        <end position="119"/>
    </location>
</feature>
<keyword evidence="1" id="KW-0732">Signal</keyword>
<protein>
    <submittedName>
        <fullName evidence="2">Uncharacterized protein</fullName>
    </submittedName>
</protein>
<reference evidence="3" key="1">
    <citation type="submission" date="2015-07" db="EMBL/GenBank/DDBJ databases">
        <title>Whole genome sequence of an Ensifer adhaerens strain isolated from a cave pool in the Wind Cave National Park.</title>
        <authorList>
            <person name="Eng W.W.H."/>
            <person name="Gan H.M."/>
            <person name="Barton H.A."/>
            <person name="Savka M.A."/>
        </authorList>
    </citation>
    <scope>NUCLEOTIDE SEQUENCE [LARGE SCALE GENOMIC DNA]</scope>
    <source>
        <strain evidence="3">SD006</strain>
    </source>
</reference>
<name>A0A0L8BJA1_ENSAD</name>
<organism evidence="2 3">
    <name type="scientific">Ensifer adhaerens</name>
    <name type="common">Sinorhizobium morelense</name>
    <dbReference type="NCBI Taxonomy" id="106592"/>
    <lineage>
        <taxon>Bacteria</taxon>
        <taxon>Pseudomonadati</taxon>
        <taxon>Pseudomonadota</taxon>
        <taxon>Alphaproteobacteria</taxon>
        <taxon>Hyphomicrobiales</taxon>
        <taxon>Rhizobiaceae</taxon>
        <taxon>Sinorhizobium/Ensifer group</taxon>
        <taxon>Ensifer</taxon>
    </lineage>
</organism>
<dbReference type="EMBL" id="LGAP01000024">
    <property type="protein sequence ID" value="KOF14660.1"/>
    <property type="molecule type" value="Genomic_DNA"/>
</dbReference>
<evidence type="ECO:0000313" key="2">
    <source>
        <dbReference type="EMBL" id="KOF14660.1"/>
    </source>
</evidence>
<dbReference type="AlphaFoldDB" id="A0A0L8BJA1"/>
<dbReference type="PATRIC" id="fig|106592.7.peg.3931"/>
<accession>A0A0L8BJA1</accession>
<evidence type="ECO:0000313" key="3">
    <source>
        <dbReference type="Proteomes" id="UP000037425"/>
    </source>
</evidence>
<feature type="signal peptide" evidence="1">
    <location>
        <begin position="1"/>
        <end position="23"/>
    </location>
</feature>